<dbReference type="Proteomes" id="UP000830671">
    <property type="component" value="Chromosome 1"/>
</dbReference>
<dbReference type="KEGG" id="clup:CLUP02_01749"/>
<accession>A0A9Q8W9K8</accession>
<dbReference type="SUPFAM" id="SSF56655">
    <property type="entry name" value="Carbohydrate phosphatase"/>
    <property type="match status" value="1"/>
</dbReference>
<dbReference type="AlphaFoldDB" id="A0A9Q8W9K8"/>
<comment type="similarity">
    <text evidence="2">Belongs to the inositol monophosphatase superfamily.</text>
</comment>
<evidence type="ECO:0000256" key="6">
    <source>
        <dbReference type="PIRSR" id="PIRSR600760-2"/>
    </source>
</evidence>
<feature type="binding site" evidence="6">
    <location>
        <position position="702"/>
    </location>
    <ligand>
        <name>Mg(2+)</name>
        <dbReference type="ChEBI" id="CHEBI:18420"/>
        <label>1</label>
        <note>catalytic</note>
    </ligand>
</feature>
<dbReference type="Gene3D" id="3.30.540.10">
    <property type="entry name" value="Fructose-1,6-Bisphosphatase, subunit A, domain 1"/>
    <property type="match status" value="1"/>
</dbReference>
<dbReference type="RefSeq" id="XP_049136743.1">
    <property type="nucleotide sequence ID" value="XM_049280786.1"/>
</dbReference>
<keyword evidence="3 6" id="KW-0479">Metal-binding</keyword>
<evidence type="ECO:0000256" key="7">
    <source>
        <dbReference type="SAM" id="MobiDB-lite"/>
    </source>
</evidence>
<keyword evidence="4" id="KW-0378">Hydrolase</keyword>
<organism evidence="8 9">
    <name type="scientific">Colletotrichum lupini</name>
    <dbReference type="NCBI Taxonomy" id="145971"/>
    <lineage>
        <taxon>Eukaryota</taxon>
        <taxon>Fungi</taxon>
        <taxon>Dikarya</taxon>
        <taxon>Ascomycota</taxon>
        <taxon>Pezizomycotina</taxon>
        <taxon>Sordariomycetes</taxon>
        <taxon>Hypocreomycetidae</taxon>
        <taxon>Glomerellales</taxon>
        <taxon>Glomerellaceae</taxon>
        <taxon>Colletotrichum</taxon>
        <taxon>Colletotrichum acutatum species complex</taxon>
    </lineage>
</organism>
<protein>
    <submittedName>
        <fullName evidence="8">3',5'-bisphosphate nucleotidase</fullName>
    </submittedName>
</protein>
<dbReference type="GeneID" id="73335796"/>
<feature type="binding site" evidence="6">
    <location>
        <position position="769"/>
    </location>
    <ligand>
        <name>Mg(2+)</name>
        <dbReference type="ChEBI" id="CHEBI:18420"/>
        <label>1</label>
        <note>catalytic</note>
    </ligand>
</feature>
<gene>
    <name evidence="8" type="ORF">CLUP02_01749</name>
</gene>
<evidence type="ECO:0000256" key="5">
    <source>
        <dbReference type="ARBA" id="ARBA00022842"/>
    </source>
</evidence>
<evidence type="ECO:0000256" key="2">
    <source>
        <dbReference type="ARBA" id="ARBA00009759"/>
    </source>
</evidence>
<evidence type="ECO:0000313" key="8">
    <source>
        <dbReference type="EMBL" id="UQC75096.1"/>
    </source>
</evidence>
<feature type="binding site" evidence="6">
    <location>
        <position position="766"/>
    </location>
    <ligand>
        <name>Mg(2+)</name>
        <dbReference type="ChEBI" id="CHEBI:18420"/>
        <label>1</label>
        <note>catalytic</note>
    </ligand>
</feature>
<dbReference type="GO" id="GO:0008441">
    <property type="term" value="F:3'(2'),5'-bisphosphate nucleotidase activity"/>
    <property type="evidence" value="ECO:0007669"/>
    <property type="project" value="TreeGrafter"/>
</dbReference>
<feature type="binding site" evidence="6">
    <location>
        <position position="768"/>
    </location>
    <ligand>
        <name>Mg(2+)</name>
        <dbReference type="ChEBI" id="CHEBI:18420"/>
        <label>1</label>
        <note>catalytic</note>
    </ligand>
</feature>
<dbReference type="PANTHER" id="PTHR43200:SF2">
    <property type="entry name" value="3'(2'),5'-BISPHOSPHATE NUCLEOTIDASE"/>
    <property type="match status" value="1"/>
</dbReference>
<dbReference type="EMBL" id="CP019471">
    <property type="protein sequence ID" value="UQC75096.1"/>
    <property type="molecule type" value="Genomic_DNA"/>
</dbReference>
<dbReference type="InterPro" id="IPR051090">
    <property type="entry name" value="Inositol_monoP_superfamily"/>
</dbReference>
<dbReference type="CDD" id="cd01517">
    <property type="entry name" value="PAP_phosphatase"/>
    <property type="match status" value="1"/>
</dbReference>
<dbReference type="PANTHER" id="PTHR43200">
    <property type="entry name" value="PHOSPHATASE"/>
    <property type="match status" value="1"/>
</dbReference>
<dbReference type="GO" id="GO:0000103">
    <property type="term" value="P:sulfate assimilation"/>
    <property type="evidence" value="ECO:0007669"/>
    <property type="project" value="TreeGrafter"/>
</dbReference>
<feature type="region of interest" description="Disordered" evidence="7">
    <location>
        <begin position="1"/>
        <end position="24"/>
    </location>
</feature>
<dbReference type="GO" id="GO:0046872">
    <property type="term" value="F:metal ion binding"/>
    <property type="evidence" value="ECO:0007669"/>
    <property type="project" value="UniProtKB-KW"/>
</dbReference>
<feature type="binding site" evidence="6">
    <location>
        <position position="925"/>
    </location>
    <ligand>
        <name>Mg(2+)</name>
        <dbReference type="ChEBI" id="CHEBI:18420"/>
        <label>1</label>
        <note>catalytic</note>
    </ligand>
</feature>
<sequence>MRVRDQQQSPKLLLEPASSPIPYPVHRNGTDGLSLIFDGAHTIHEAEKQTIGAACRLAPTCASASSLEDRVDKHACSPELSPVGHYRSSSTNFDQCNPRFVMELDRGEGAWERLKIAQIDRAKLDAADHYVEAFPTLCRTFRFGRVADRAHNPITFAAFPSVVALQRFFIARLRRQPNKKSQLTVCRICGSMLGRRLPFGPVTAHAMLHMTSSIINMSPRSTARLSFHCNPFNQYHVQGATPPTISSLAVDLAKKRLKDEMAQVDTNPDLPPDYAVDAGTVSENLPPDTLRLAGRFVHSANTRNADAPGIFEINHQIDFLRETDRLVEFSRIDYSIKKRPDESNRLPEIVSNSRHIFNLERPPAILQETFPYYIKPTSRSGLGSIGLKFLKIGKSECKAWLVGRRKASDRTEYYEARELLFDVRRNNQVFDWLDGNGTRLAVEESNSGMYSLNILVSLDRAMRDALAAVWCTRLWYLRAVLFHKKRTWKDNLGPKGELGAWLFNFIGSEALDSGNGPAFRIGAADADAGATPSRSHVTGVLPAKFATGRRLGKARLPCLDLWSDIIGGIQETAFNHIHAAAFVAYHYHQSSPRLRTEHLPLSNSPHLSSTLLSTPPPHLTVLPDRRHHPATKMDGPYARELATAIAAIQHGAKLSRRVLVKDDKGVVTKEDLSPVTVADFAIQALLTSTLHAAFPNDKFVGEESAADLRENPKLLESVWALLQQVENDKTADSLCKLPTSPEEMCDMIDWCGLSDPSPTGRFWVFDPIDGTKTFVRGELYAINVCLMEEGKQSVGIVGLPLLSADAKAPINNDSIDPTGTGSIMFAVRGHGTFIRPLPGPIDLEPTKIPRHADVDTQSLVSVTCIEGSESGAPGIHQKVAERLGVAYPGNDLLGWVLRWTVLGLGQANCTFWAYRRRDRLAKIWDHAGAMLLFEEVGGKVTDVDGNPVNLVAGRKMKANYGFIAAPPSVHSKVLEAVRETLKEEGLHELLG</sequence>
<name>A0A9Q8W9K8_9PEZI</name>
<evidence type="ECO:0000256" key="4">
    <source>
        <dbReference type="ARBA" id="ARBA00022801"/>
    </source>
</evidence>
<proteinExistence type="inferred from homology"/>
<evidence type="ECO:0000256" key="3">
    <source>
        <dbReference type="ARBA" id="ARBA00022723"/>
    </source>
</evidence>
<feature type="compositionally biased region" description="Polar residues" evidence="7">
    <location>
        <begin position="1"/>
        <end position="10"/>
    </location>
</feature>
<reference evidence="8" key="1">
    <citation type="journal article" date="2021" name="Mol. Plant Microbe Interact.">
        <title>Complete Genome Sequence of the Plant-Pathogenic Fungus Colletotrichum lupini.</title>
        <authorList>
            <person name="Baroncelli R."/>
            <person name="Pensec F."/>
            <person name="Da Lio D."/>
            <person name="Boufleur T."/>
            <person name="Vicente I."/>
            <person name="Sarrocco S."/>
            <person name="Picot A."/>
            <person name="Baraldi E."/>
            <person name="Sukno S."/>
            <person name="Thon M."/>
            <person name="Le Floch G."/>
        </authorList>
    </citation>
    <scope>NUCLEOTIDE SEQUENCE</scope>
    <source>
        <strain evidence="8">IMI 504893</strain>
    </source>
</reference>
<dbReference type="Gene3D" id="3.40.190.80">
    <property type="match status" value="1"/>
</dbReference>
<keyword evidence="5 6" id="KW-0460">Magnesium</keyword>
<evidence type="ECO:0000256" key="1">
    <source>
        <dbReference type="ARBA" id="ARBA00001946"/>
    </source>
</evidence>
<keyword evidence="9" id="KW-1185">Reference proteome</keyword>
<evidence type="ECO:0000313" key="9">
    <source>
        <dbReference type="Proteomes" id="UP000830671"/>
    </source>
</evidence>
<dbReference type="Pfam" id="PF00459">
    <property type="entry name" value="Inositol_P"/>
    <property type="match status" value="1"/>
</dbReference>
<dbReference type="InterPro" id="IPR000760">
    <property type="entry name" value="Inositol_monophosphatase-like"/>
</dbReference>
<comment type="cofactor">
    <cofactor evidence="1 6">
        <name>Mg(2+)</name>
        <dbReference type="ChEBI" id="CHEBI:18420"/>
    </cofactor>
</comment>